<gene>
    <name evidence="1" type="ORF">KEG57_28880</name>
</gene>
<keyword evidence="2" id="KW-1185">Reference proteome</keyword>
<protein>
    <submittedName>
        <fullName evidence="1">Uncharacterized protein</fullName>
    </submittedName>
</protein>
<sequence>MKKKGLTSEGNPTEGEDARLAAVGLSAPSAEDLTNYTPDGIRRATLADLLVRGLARGDEHPIEGVVATVADELDAMAMMMTDGNPALGTMLGGWAVRLRVGAELVRRYREAAA</sequence>
<organism evidence="1 2">
    <name type="scientific">Polyangium jinanense</name>
    <dbReference type="NCBI Taxonomy" id="2829994"/>
    <lineage>
        <taxon>Bacteria</taxon>
        <taxon>Pseudomonadati</taxon>
        <taxon>Myxococcota</taxon>
        <taxon>Polyangia</taxon>
        <taxon>Polyangiales</taxon>
        <taxon>Polyangiaceae</taxon>
        <taxon>Polyangium</taxon>
    </lineage>
</organism>
<dbReference type="RefSeq" id="WP_272459016.1">
    <property type="nucleotide sequence ID" value="NZ_JAGTJJ010000021.1"/>
</dbReference>
<dbReference type="Proteomes" id="UP001151081">
    <property type="component" value="Unassembled WGS sequence"/>
</dbReference>
<dbReference type="AlphaFoldDB" id="A0A9X3X6H8"/>
<evidence type="ECO:0000313" key="1">
    <source>
        <dbReference type="EMBL" id="MDC3984557.1"/>
    </source>
</evidence>
<dbReference type="EMBL" id="JAGTJJ010000021">
    <property type="protein sequence ID" value="MDC3984557.1"/>
    <property type="molecule type" value="Genomic_DNA"/>
</dbReference>
<evidence type="ECO:0000313" key="2">
    <source>
        <dbReference type="Proteomes" id="UP001151081"/>
    </source>
</evidence>
<reference evidence="1 2" key="1">
    <citation type="submission" date="2021-04" db="EMBL/GenBank/DDBJ databases">
        <title>Genome analysis of Polyangium sp.</title>
        <authorList>
            <person name="Li Y."/>
            <person name="Wang J."/>
        </authorList>
    </citation>
    <scope>NUCLEOTIDE SEQUENCE [LARGE SCALE GENOMIC DNA]</scope>
    <source>
        <strain evidence="1 2">SDU14</strain>
    </source>
</reference>
<accession>A0A9X3X6H8</accession>
<comment type="caution">
    <text evidence="1">The sequence shown here is derived from an EMBL/GenBank/DDBJ whole genome shotgun (WGS) entry which is preliminary data.</text>
</comment>
<name>A0A9X3X6H8_9BACT</name>
<proteinExistence type="predicted"/>